<accession>A0A9N7U647</accession>
<name>A0A9N7U647_PLEPL</name>
<keyword evidence="2" id="KW-1185">Reference proteome</keyword>
<gene>
    <name evidence="1" type="ORF">PLEPLA_LOCUS12334</name>
</gene>
<dbReference type="EMBL" id="CADEAL010000729">
    <property type="protein sequence ID" value="CAB1424409.1"/>
    <property type="molecule type" value="Genomic_DNA"/>
</dbReference>
<reference evidence="1" key="1">
    <citation type="submission" date="2020-03" db="EMBL/GenBank/DDBJ databases">
        <authorList>
            <person name="Weist P."/>
        </authorList>
    </citation>
    <scope>NUCLEOTIDE SEQUENCE</scope>
</reference>
<organism evidence="1 2">
    <name type="scientific">Pleuronectes platessa</name>
    <name type="common">European plaice</name>
    <dbReference type="NCBI Taxonomy" id="8262"/>
    <lineage>
        <taxon>Eukaryota</taxon>
        <taxon>Metazoa</taxon>
        <taxon>Chordata</taxon>
        <taxon>Craniata</taxon>
        <taxon>Vertebrata</taxon>
        <taxon>Euteleostomi</taxon>
        <taxon>Actinopterygii</taxon>
        <taxon>Neopterygii</taxon>
        <taxon>Teleostei</taxon>
        <taxon>Neoteleostei</taxon>
        <taxon>Acanthomorphata</taxon>
        <taxon>Carangaria</taxon>
        <taxon>Pleuronectiformes</taxon>
        <taxon>Pleuronectoidei</taxon>
        <taxon>Pleuronectidae</taxon>
        <taxon>Pleuronectes</taxon>
    </lineage>
</organism>
<evidence type="ECO:0000313" key="2">
    <source>
        <dbReference type="Proteomes" id="UP001153269"/>
    </source>
</evidence>
<proteinExistence type="predicted"/>
<dbReference type="AlphaFoldDB" id="A0A9N7U647"/>
<comment type="caution">
    <text evidence="1">The sequence shown here is derived from an EMBL/GenBank/DDBJ whole genome shotgun (WGS) entry which is preliminary data.</text>
</comment>
<evidence type="ECO:0000313" key="1">
    <source>
        <dbReference type="EMBL" id="CAB1424409.1"/>
    </source>
</evidence>
<sequence>MTYLRHQTKSCSIEALEPTKHDNLAVTTINPFRETLALHMDSTGEMHAIPQSAAHGGKICKRGKSRAVVEQEVLEPQNTPRELHLPQLAFTSIIQIPASSSGGELRPQI</sequence>
<protein>
    <submittedName>
        <fullName evidence="1">Uncharacterized protein</fullName>
    </submittedName>
</protein>
<dbReference type="Proteomes" id="UP001153269">
    <property type="component" value="Unassembled WGS sequence"/>
</dbReference>